<evidence type="ECO:0000256" key="1">
    <source>
        <dbReference type="SAM" id="MobiDB-lite"/>
    </source>
</evidence>
<comment type="caution">
    <text evidence="2">The sequence shown here is derived from an EMBL/GenBank/DDBJ whole genome shotgun (WGS) entry which is preliminary data.</text>
</comment>
<accession>A0A848AR47</accession>
<dbReference type="RefSeq" id="WP_168962097.1">
    <property type="nucleotide sequence ID" value="NZ_JABAEW010000009.1"/>
</dbReference>
<gene>
    <name evidence="2" type="ORF">HF882_06865</name>
</gene>
<evidence type="ECO:0000313" key="3">
    <source>
        <dbReference type="Proteomes" id="UP000576225"/>
    </source>
</evidence>
<name>A0A848AR47_9BACT</name>
<proteinExistence type="predicted"/>
<dbReference type="EMBL" id="JABAEW010000009">
    <property type="protein sequence ID" value="NMD86304.1"/>
    <property type="molecule type" value="Genomic_DNA"/>
</dbReference>
<sequence>MNIQVIRNIEGRETRSRKINSRTGKIDWVLSEKEVGYLVTGVSKRDDARKEVLAKAPESEDALPLKSIRFEGFSGDEAMEFSVIYGALETTSGGNSDDEEEEPTVSFDCSGGTTHIVRSLNQRKLKSEPNPGGMIGWNGKLGAEAEYSGVDVVSATMRETYTSRMKLSRLTTAYKRMLANLTGKVNSGVFKGWKPGEVLFLGASFSGSVSGSELITVTYNFAIQQNEENVPIFDGVRVNKKGWEYLWTISRTVADPETKANRVEIQNAFVDQVYAQADFGQLKL</sequence>
<dbReference type="Proteomes" id="UP000576225">
    <property type="component" value="Unassembled WGS sequence"/>
</dbReference>
<dbReference type="AlphaFoldDB" id="A0A848AR47"/>
<reference evidence="2 3" key="1">
    <citation type="submission" date="2020-04" db="EMBL/GenBank/DDBJ databases">
        <authorList>
            <person name="Hitch T.C.A."/>
            <person name="Wylensek D."/>
            <person name="Clavel T."/>
        </authorList>
    </citation>
    <scope>NUCLEOTIDE SEQUENCE [LARGE SCALE GENOMIC DNA]</scope>
    <source>
        <strain evidence="2 3">COR2-253-APC-1A</strain>
    </source>
</reference>
<feature type="region of interest" description="Disordered" evidence="1">
    <location>
        <begin position="90"/>
        <end position="111"/>
    </location>
</feature>
<protein>
    <submittedName>
        <fullName evidence="2">Uncharacterized protein</fullName>
    </submittedName>
</protein>
<evidence type="ECO:0000313" key="2">
    <source>
        <dbReference type="EMBL" id="NMD86304.1"/>
    </source>
</evidence>
<organism evidence="2 3">
    <name type="scientific">Victivallis vadensis</name>
    <dbReference type="NCBI Taxonomy" id="172901"/>
    <lineage>
        <taxon>Bacteria</taxon>
        <taxon>Pseudomonadati</taxon>
        <taxon>Lentisphaerota</taxon>
        <taxon>Lentisphaeria</taxon>
        <taxon>Victivallales</taxon>
        <taxon>Victivallaceae</taxon>
        <taxon>Victivallis</taxon>
    </lineage>
</organism>